<dbReference type="FunFam" id="3.30.300.130:FF:000005">
    <property type="entry name" value="Mitotic spindle-associated mmxd complex subunit"/>
    <property type="match status" value="1"/>
</dbReference>
<feature type="domain" description="MIP18 family-like" evidence="3">
    <location>
        <begin position="38"/>
        <end position="114"/>
    </location>
</feature>
<sequence length="156" mass="17607">MDVLENLNPTIFAADAERIPSTFIGFPFKAREPIDATEVFEQIRDIRDPEHPHSLEVLGVIRKEQIEVDDEQSKVLVYFSPTISRCSMATLIGLSIKVKLLRSLPSRFKVRVEITPGTHETEEDINKQLADKERVAAAMENPNLAKMVNICLEGSF</sequence>
<evidence type="ECO:0000313" key="4">
    <source>
        <dbReference type="EMBL" id="JAP55504.1"/>
    </source>
</evidence>
<dbReference type="PANTHER" id="PTHR12377:SF0">
    <property type="entry name" value="CYTOSOLIC IRON-SULFUR ASSEMBLY COMPONENT 2B"/>
    <property type="match status" value="1"/>
</dbReference>
<dbReference type="GO" id="GO:0051604">
    <property type="term" value="P:protein maturation"/>
    <property type="evidence" value="ECO:0007669"/>
    <property type="project" value="InterPro"/>
</dbReference>
<reference evidence="4" key="1">
    <citation type="submission" date="2016-01" db="EMBL/GenBank/DDBJ databases">
        <title>Reference transcriptome for the parasite Schistocephalus solidus: insights into the molecular evolution of parasitism.</title>
        <authorList>
            <person name="Hebert F.O."/>
            <person name="Grambauer S."/>
            <person name="Barber I."/>
            <person name="Landry C.R."/>
            <person name="Aubin-Horth N."/>
        </authorList>
    </citation>
    <scope>NUCLEOTIDE SEQUENCE</scope>
</reference>
<accession>A0A0X3PUT5</accession>
<protein>
    <submittedName>
        <fullName evidence="4">MIP18 family protein At1g68310</fullName>
    </submittedName>
</protein>
<dbReference type="Gene3D" id="6.10.250.1280">
    <property type="match status" value="1"/>
</dbReference>
<dbReference type="EMBL" id="GEEE01007721">
    <property type="protein sequence ID" value="JAP55504.1"/>
    <property type="molecule type" value="Transcribed_RNA"/>
</dbReference>
<keyword evidence="2" id="KW-0159">Chromosome partition</keyword>
<dbReference type="InterPro" id="IPR039796">
    <property type="entry name" value="MIP18"/>
</dbReference>
<dbReference type="Pfam" id="PF01883">
    <property type="entry name" value="FeS_assembly_P"/>
    <property type="match status" value="1"/>
</dbReference>
<dbReference type="AlphaFoldDB" id="A0A0X3PUT5"/>
<dbReference type="EMBL" id="GEEE01017140">
    <property type="protein sequence ID" value="JAP46085.1"/>
    <property type="molecule type" value="Transcribed_RNA"/>
</dbReference>
<dbReference type="Gene3D" id="3.30.300.130">
    <property type="entry name" value="Fe-S cluster assembly (FSCA)"/>
    <property type="match status" value="1"/>
</dbReference>
<name>A0A0X3PUT5_SCHSO</name>
<dbReference type="InterPro" id="IPR002744">
    <property type="entry name" value="MIP18-like"/>
</dbReference>
<evidence type="ECO:0000256" key="1">
    <source>
        <dbReference type="ARBA" id="ARBA00010381"/>
    </source>
</evidence>
<dbReference type="PANTHER" id="PTHR12377">
    <property type="entry name" value="CYTOSOLIC IRON-SULFUR ASSEMBLY COMPONENT 2B-RELATED"/>
    <property type="match status" value="1"/>
</dbReference>
<dbReference type="InterPro" id="IPR034904">
    <property type="entry name" value="FSCA_dom_sf"/>
</dbReference>
<dbReference type="SUPFAM" id="SSF117916">
    <property type="entry name" value="Fe-S cluster assembly (FSCA) domain-like"/>
    <property type="match status" value="1"/>
</dbReference>
<gene>
    <name evidence="4" type="primary">U195A</name>
    <name evidence="4" type="ORF">TR112659</name>
</gene>
<dbReference type="GO" id="GO:0007059">
    <property type="term" value="P:chromosome segregation"/>
    <property type="evidence" value="ECO:0007669"/>
    <property type="project" value="UniProtKB-KW"/>
</dbReference>
<dbReference type="GO" id="GO:0097361">
    <property type="term" value="C:cytosolic [4Fe-4S] assembly targeting complex"/>
    <property type="evidence" value="ECO:0007669"/>
    <property type="project" value="UniProtKB-ARBA"/>
</dbReference>
<organism evidence="4">
    <name type="scientific">Schistocephalus solidus</name>
    <name type="common">Tapeworm</name>
    <dbReference type="NCBI Taxonomy" id="70667"/>
    <lineage>
        <taxon>Eukaryota</taxon>
        <taxon>Metazoa</taxon>
        <taxon>Spiralia</taxon>
        <taxon>Lophotrochozoa</taxon>
        <taxon>Platyhelminthes</taxon>
        <taxon>Cestoda</taxon>
        <taxon>Eucestoda</taxon>
        <taxon>Diphyllobothriidea</taxon>
        <taxon>Diphyllobothriidae</taxon>
        <taxon>Schistocephalus</taxon>
    </lineage>
</organism>
<evidence type="ECO:0000259" key="3">
    <source>
        <dbReference type="Pfam" id="PF01883"/>
    </source>
</evidence>
<comment type="similarity">
    <text evidence="1">Belongs to the MIP18 family.</text>
</comment>
<proteinExistence type="inferred from homology"/>
<evidence type="ECO:0000256" key="2">
    <source>
        <dbReference type="ARBA" id="ARBA00022829"/>
    </source>
</evidence>